<evidence type="ECO:0000313" key="2">
    <source>
        <dbReference type="Proteomes" id="UP000199707"/>
    </source>
</evidence>
<dbReference type="EMBL" id="FMUB01000005">
    <property type="protein sequence ID" value="SCX20925.1"/>
    <property type="molecule type" value="Genomic_DNA"/>
</dbReference>
<protein>
    <submittedName>
        <fullName evidence="1">Uncharacterized protein</fullName>
    </submittedName>
</protein>
<gene>
    <name evidence="1" type="ORF">SAMN02799620_03009</name>
</gene>
<dbReference type="Pfam" id="PF19457">
    <property type="entry name" value="DUF5994"/>
    <property type="match status" value="1"/>
</dbReference>
<reference evidence="2" key="1">
    <citation type="submission" date="2016-10" db="EMBL/GenBank/DDBJ databases">
        <authorList>
            <person name="Varghese N."/>
            <person name="Submissions S."/>
        </authorList>
    </citation>
    <scope>NUCLEOTIDE SEQUENCE [LARGE SCALE GENOMIC DNA]</scope>
    <source>
        <strain evidence="2">UNC267MFSha1.1M11</strain>
    </source>
</reference>
<dbReference type="RefSeq" id="WP_090358103.1">
    <property type="nucleotide sequence ID" value="NZ_FMUB01000005.1"/>
</dbReference>
<evidence type="ECO:0000313" key="1">
    <source>
        <dbReference type="EMBL" id="SCX20925.1"/>
    </source>
</evidence>
<dbReference type="AlphaFoldDB" id="A0A1G4WDN4"/>
<dbReference type="Proteomes" id="UP000199707">
    <property type="component" value="Unassembled WGS sequence"/>
</dbReference>
<name>A0A1G4WDN4_9MYCO</name>
<dbReference type="NCBIfam" id="NF046112">
    <property type="entry name" value="MSMEG_6209_Nter"/>
    <property type="match status" value="1"/>
</dbReference>
<dbReference type="InterPro" id="IPR046036">
    <property type="entry name" value="DUF5994"/>
</dbReference>
<organism evidence="1 2">
    <name type="scientific">Mycolicibacterium fluoranthenivorans</name>
    <dbReference type="NCBI Taxonomy" id="258505"/>
    <lineage>
        <taxon>Bacteria</taxon>
        <taxon>Bacillati</taxon>
        <taxon>Actinomycetota</taxon>
        <taxon>Actinomycetes</taxon>
        <taxon>Mycobacteriales</taxon>
        <taxon>Mycobacteriaceae</taxon>
        <taxon>Mycolicibacterium</taxon>
    </lineage>
</organism>
<accession>A0A1G4WDN4</accession>
<proteinExistence type="predicted"/>
<sequence length="202" mass="22441">MNDTLPRLRLTGRRAPSEHIDGAWWPTSKRLADELPALMAAVSDAMPHIAMVGYRRDGWIAPSSLTLDGAHPVELLEFVSSEPPTVILIGEDGHHLTLRVIDPDTDEGQAQRSLAEIPRRTAGIPPAGGVHARSVHEVAKKLAEHEGRNDPARDAQILQWCEDAAVQFDEARIQTFVPILVEHIVNNRIHEEHHSATWSSRR</sequence>
<dbReference type="STRING" id="1502745.SAMN02799620_03009"/>